<proteinExistence type="predicted"/>
<feature type="domain" description="Clr5" evidence="1">
    <location>
        <begin position="1"/>
        <end position="39"/>
    </location>
</feature>
<reference evidence="2 3" key="1">
    <citation type="submission" date="2019-06" db="EMBL/GenBank/DDBJ databases">
        <authorList>
            <person name="Broberg M."/>
        </authorList>
    </citation>
    <scope>NUCLEOTIDE SEQUENCE [LARGE SCALE GENOMIC DNA]</scope>
</reference>
<name>A0ABY6V660_BIOOC</name>
<organism evidence="2 3">
    <name type="scientific">Bionectria ochroleuca</name>
    <name type="common">Gliocladium roseum</name>
    <dbReference type="NCBI Taxonomy" id="29856"/>
    <lineage>
        <taxon>Eukaryota</taxon>
        <taxon>Fungi</taxon>
        <taxon>Dikarya</taxon>
        <taxon>Ascomycota</taxon>
        <taxon>Pezizomycotina</taxon>
        <taxon>Sordariomycetes</taxon>
        <taxon>Hypocreomycetidae</taxon>
        <taxon>Hypocreales</taxon>
        <taxon>Bionectriaceae</taxon>
        <taxon>Clonostachys</taxon>
    </lineage>
</organism>
<keyword evidence="3" id="KW-1185">Reference proteome</keyword>
<dbReference type="Proteomes" id="UP000766486">
    <property type="component" value="Unassembled WGS sequence"/>
</dbReference>
<dbReference type="Pfam" id="PF14420">
    <property type="entry name" value="Clr5"/>
    <property type="match status" value="1"/>
</dbReference>
<accession>A0ABY6V660</accession>
<comment type="caution">
    <text evidence="2">The sequence shown here is derived from an EMBL/GenBank/DDBJ whole genome shotgun (WGS) entry which is preliminary data.</text>
</comment>
<gene>
    <name evidence="2" type="ORF">CLO192961_LOCUS494337</name>
</gene>
<sequence length="105" mass="12360">MDSIWVQHKDSIQRLYVEQRKTLTEVKQIMEKDFGFPESIDERSHSIYTFMGRFYTDGRKSGKSLDDPERQRSIPAVVHDVIHSNIEPEDSTRDCVSQRRARFGI</sequence>
<protein>
    <recommendedName>
        <fullName evidence="1">Clr5 domain-containing protein</fullName>
    </recommendedName>
</protein>
<evidence type="ECO:0000259" key="1">
    <source>
        <dbReference type="Pfam" id="PF14420"/>
    </source>
</evidence>
<evidence type="ECO:0000313" key="3">
    <source>
        <dbReference type="Proteomes" id="UP000766486"/>
    </source>
</evidence>
<dbReference type="InterPro" id="IPR025676">
    <property type="entry name" value="Clr5_dom"/>
</dbReference>
<dbReference type="EMBL" id="CABFNS010001110">
    <property type="protein sequence ID" value="VUC38132.1"/>
    <property type="molecule type" value="Genomic_DNA"/>
</dbReference>
<evidence type="ECO:0000313" key="2">
    <source>
        <dbReference type="EMBL" id="VUC38132.1"/>
    </source>
</evidence>